<dbReference type="AlphaFoldDB" id="A0A9W8IA24"/>
<accession>A0A9W8IA24</accession>
<comment type="caution">
    <text evidence="5">The sequence shown here is derived from an EMBL/GenBank/DDBJ whole genome shotgun (WGS) entry which is preliminary data.</text>
</comment>
<evidence type="ECO:0000259" key="4">
    <source>
        <dbReference type="Pfam" id="PF03443"/>
    </source>
</evidence>
<dbReference type="GO" id="GO:0005576">
    <property type="term" value="C:extracellular region"/>
    <property type="evidence" value="ECO:0007669"/>
    <property type="project" value="UniProtKB-SubCell"/>
</dbReference>
<dbReference type="GO" id="GO:0030245">
    <property type="term" value="P:cellulose catabolic process"/>
    <property type="evidence" value="ECO:0007669"/>
    <property type="project" value="UniProtKB-UniRule"/>
</dbReference>
<comment type="catalytic activity">
    <reaction evidence="2">
        <text>[(1-&gt;4)-beta-D-glucosyl]n+m + reduced acceptor + O2 = 4-dehydro-beta-D-glucosyl-[(1-&gt;4)-beta-D-glucosyl]n-1 + [(1-&gt;4)-beta-D-glucosyl]m + acceptor + H2O.</text>
        <dbReference type="EC" id="1.14.99.56"/>
    </reaction>
</comment>
<dbReference type="Pfam" id="PF03443">
    <property type="entry name" value="AA9"/>
    <property type="match status" value="1"/>
</dbReference>
<protein>
    <recommendedName>
        <fullName evidence="2">AA9 family lytic polysaccharide monooxygenase</fullName>
        <ecNumber evidence="2">1.14.99.56</ecNumber>
    </recommendedName>
    <alternativeName>
        <fullName evidence="2">Endo-beta-1,4-glucanase</fullName>
    </alternativeName>
    <alternativeName>
        <fullName evidence="2">Glycosyl hydrolase 61 family protein</fullName>
    </alternativeName>
</protein>
<dbReference type="PANTHER" id="PTHR33353">
    <property type="entry name" value="PUTATIVE (AFU_ORTHOLOGUE AFUA_1G12560)-RELATED"/>
    <property type="match status" value="1"/>
</dbReference>
<evidence type="ECO:0000256" key="3">
    <source>
        <dbReference type="SAM" id="SignalP"/>
    </source>
</evidence>
<keyword evidence="3" id="KW-0732">Signal</keyword>
<reference evidence="5" key="1">
    <citation type="submission" date="2022-07" db="EMBL/GenBank/DDBJ databases">
        <title>Phylogenomic reconstructions and comparative analyses of Kickxellomycotina fungi.</title>
        <authorList>
            <person name="Reynolds N.K."/>
            <person name="Stajich J.E."/>
            <person name="Barry K."/>
            <person name="Grigoriev I.V."/>
            <person name="Crous P."/>
            <person name="Smith M.E."/>
        </authorList>
    </citation>
    <scope>NUCLEOTIDE SEQUENCE</scope>
    <source>
        <strain evidence="5">NRRL 1566</strain>
    </source>
</reference>
<dbReference type="GO" id="GO:0008810">
    <property type="term" value="F:cellulase activity"/>
    <property type="evidence" value="ECO:0007669"/>
    <property type="project" value="UniProtKB-UniRule"/>
</dbReference>
<dbReference type="InterPro" id="IPR005103">
    <property type="entry name" value="AA9_LPMO"/>
</dbReference>
<keyword evidence="2" id="KW-0964">Secreted</keyword>
<dbReference type="Gene3D" id="2.70.50.70">
    <property type="match status" value="1"/>
</dbReference>
<comment type="function">
    <text evidence="2">Lytic polysaccharide monooxygenase (LMPO) that depolymerizes crystalline and amorphous polysaccharides via the oxidation of scissile alpha- or beta-(1-4)-glycosidic bonds, yielding C1 and/or C4 oxidation products. Catalysis by LPMOs requires the reduction of the active-site copper from Cu(II) to Cu(I) by a reducing agent and H(2)O(2) or O(2) as a cosubstrate.</text>
</comment>
<evidence type="ECO:0000256" key="2">
    <source>
        <dbReference type="RuleBase" id="RU368122"/>
    </source>
</evidence>
<dbReference type="PANTHER" id="PTHR33353:SF32">
    <property type="entry name" value="ENDO-BETA-1,4-GLUCANASE D"/>
    <property type="match status" value="1"/>
</dbReference>
<dbReference type="OrthoDB" id="4849160at2759"/>
<dbReference type="Proteomes" id="UP001139887">
    <property type="component" value="Unassembled WGS sequence"/>
</dbReference>
<comment type="subcellular location">
    <subcellularLocation>
        <location evidence="2">Secreted</location>
    </subcellularLocation>
</comment>
<keyword evidence="6" id="KW-1185">Reference proteome</keyword>
<feature type="domain" description="Auxiliary Activity family 9 catalytic" evidence="4">
    <location>
        <begin position="19"/>
        <end position="215"/>
    </location>
</feature>
<dbReference type="EMBL" id="JANBUW010000010">
    <property type="protein sequence ID" value="KAJ2851619.1"/>
    <property type="molecule type" value="Genomic_DNA"/>
</dbReference>
<dbReference type="InterPro" id="IPR049892">
    <property type="entry name" value="AA9"/>
</dbReference>
<feature type="signal peptide" evidence="3">
    <location>
        <begin position="1"/>
        <end position="18"/>
    </location>
</feature>
<proteinExistence type="predicted"/>
<evidence type="ECO:0000256" key="1">
    <source>
        <dbReference type="ARBA" id="ARBA00023157"/>
    </source>
</evidence>
<organism evidence="5 6">
    <name type="scientific">Coemansia brasiliensis</name>
    <dbReference type="NCBI Taxonomy" id="2650707"/>
    <lineage>
        <taxon>Eukaryota</taxon>
        <taxon>Fungi</taxon>
        <taxon>Fungi incertae sedis</taxon>
        <taxon>Zoopagomycota</taxon>
        <taxon>Kickxellomycotina</taxon>
        <taxon>Kickxellomycetes</taxon>
        <taxon>Kickxellales</taxon>
        <taxon>Kickxellaceae</taxon>
        <taxon>Coemansia</taxon>
    </lineage>
</organism>
<evidence type="ECO:0000313" key="5">
    <source>
        <dbReference type="EMBL" id="KAJ2851619.1"/>
    </source>
</evidence>
<dbReference type="GO" id="GO:0030248">
    <property type="term" value="F:cellulose binding"/>
    <property type="evidence" value="ECO:0007669"/>
    <property type="project" value="UniProtKB-UniRule"/>
</dbReference>
<keyword evidence="2" id="KW-0119">Carbohydrate metabolism</keyword>
<keyword evidence="2" id="KW-0624">Polysaccharide degradation</keyword>
<keyword evidence="2" id="KW-0136">Cellulose degradation</keyword>
<dbReference type="CDD" id="cd21175">
    <property type="entry name" value="LPMO_AA9"/>
    <property type="match status" value="1"/>
</dbReference>
<comment type="domain">
    <text evidence="2">Has a modular structure: an endo-beta-1,4-glucanase catalytic module at the N-terminus, a linker rich in serines and threonines, and a C-terminal carbohydrate-binding module (CBM).</text>
</comment>
<evidence type="ECO:0000313" key="6">
    <source>
        <dbReference type="Proteomes" id="UP001139887"/>
    </source>
</evidence>
<gene>
    <name evidence="5" type="ORF">IWW36_000942</name>
</gene>
<sequence length="236" mass="25935">MRIKSIIPHLVLAGLVSAHTIVTNVIIDGKNYGYGKCIRPYWKSPNYPVTDVNSPDLACRTSNMDPNATDICPVKAGSKMTVEWHRNKSMNPDDVISASHTGSCLVYMAPMVAKGQKLEWFKIYEEGYNKDTKWCTDRLISNGGLLEVTIPGKLKAGNYVMRAEIIALHGARRLGGAQFFPNCIQLKVEGGADVVPDGVEIPGYYKEDDPGIHYTKGADNENYEVPGPNVIGAEDF</sequence>
<dbReference type="EC" id="1.14.99.56" evidence="2"/>
<feature type="chain" id="PRO_5040914775" description="AA9 family lytic polysaccharide monooxygenase" evidence="3">
    <location>
        <begin position="19"/>
        <end position="236"/>
    </location>
</feature>
<keyword evidence="1 2" id="KW-1015">Disulfide bond</keyword>
<name>A0A9W8IA24_9FUNG</name>